<evidence type="ECO:0000259" key="1">
    <source>
        <dbReference type="PROSITE" id="PS51677"/>
    </source>
</evidence>
<dbReference type="AlphaFoldDB" id="A0A0F5HYW9"/>
<dbReference type="InterPro" id="IPR011330">
    <property type="entry name" value="Glyco_hydro/deAcase_b/a-brl"/>
</dbReference>
<organism evidence="2 3">
    <name type="scientific">Bacillus thermotolerans</name>
    <name type="common">Quasibacillus thermotolerans</name>
    <dbReference type="NCBI Taxonomy" id="1221996"/>
    <lineage>
        <taxon>Bacteria</taxon>
        <taxon>Bacillati</taxon>
        <taxon>Bacillota</taxon>
        <taxon>Bacilli</taxon>
        <taxon>Bacillales</taxon>
        <taxon>Bacillaceae</taxon>
        <taxon>Bacillus</taxon>
    </lineage>
</organism>
<dbReference type="Proteomes" id="UP000031563">
    <property type="component" value="Unassembled WGS sequence"/>
</dbReference>
<comment type="caution">
    <text evidence="2">The sequence shown here is derived from an EMBL/GenBank/DDBJ whole genome shotgun (WGS) entry which is preliminary data.</text>
</comment>
<dbReference type="Gene3D" id="3.20.20.370">
    <property type="entry name" value="Glycoside hydrolase/deacetylase"/>
    <property type="match status" value="1"/>
</dbReference>
<reference evidence="2" key="1">
    <citation type="submission" date="2015-02" db="EMBL/GenBank/DDBJ databases">
        <title>Genome Assembly of Bacillaceae bacterium MTCC 8252.</title>
        <authorList>
            <person name="Verma A."/>
            <person name="Khatri I."/>
            <person name="Mual P."/>
            <person name="Subramanian S."/>
            <person name="Krishnamurthi S."/>
        </authorList>
    </citation>
    <scope>NUCLEOTIDE SEQUENCE [LARGE SCALE GENOMIC DNA]</scope>
    <source>
        <strain evidence="2">MTCC 8252</strain>
    </source>
</reference>
<dbReference type="PANTHER" id="PTHR10587">
    <property type="entry name" value="GLYCOSYL TRANSFERASE-RELATED"/>
    <property type="match status" value="1"/>
</dbReference>
<dbReference type="SUPFAM" id="SSF88713">
    <property type="entry name" value="Glycoside hydrolase/deacetylase"/>
    <property type="match status" value="1"/>
</dbReference>
<dbReference type="PROSITE" id="PS51677">
    <property type="entry name" value="NODB"/>
    <property type="match status" value="1"/>
</dbReference>
<dbReference type="STRING" id="1221996.QY95_01994"/>
<proteinExistence type="predicted"/>
<dbReference type="InterPro" id="IPR050248">
    <property type="entry name" value="Polysacc_deacetylase_ArnD"/>
</dbReference>
<dbReference type="EMBL" id="JWIR02000037">
    <property type="protein sequence ID" value="KKB39777.1"/>
    <property type="molecule type" value="Genomic_DNA"/>
</dbReference>
<evidence type="ECO:0000313" key="2">
    <source>
        <dbReference type="EMBL" id="KKB39777.1"/>
    </source>
</evidence>
<accession>A0A0F5I3R2</accession>
<sequence length="237" mass="26466">MLIALIALAMIFIYTVGATAFIRLTGIGIYKRGGTENKIALTFDDGPDPFYTPLLLELLERHRVKATFFVVGTKARAHPAIIQDIHKRGHVIGIHNDQHISNWLLPPLLFKKQLRKAQAAILEITGVAPLYYRPPWGHFNLFTLIASRPLHIIMWTAIPGDWKEDVDPSRLAHLLKQARSKGAVITLHDSGTTFGADKHAPKNTLQALELFLSDKSSSNYSFVTVHDLFSEAIRSGE</sequence>
<dbReference type="Pfam" id="PF01522">
    <property type="entry name" value="Polysacc_deac_1"/>
    <property type="match status" value="1"/>
</dbReference>
<keyword evidence="3" id="KW-1185">Reference proteome</keyword>
<dbReference type="OrthoDB" id="9812065at2"/>
<gene>
    <name evidence="2" type="ORF">QY95_01994</name>
</gene>
<evidence type="ECO:0000313" key="3">
    <source>
        <dbReference type="Proteomes" id="UP000031563"/>
    </source>
</evidence>
<accession>A0A0F5HYW9</accession>
<dbReference type="PANTHER" id="PTHR10587:SF137">
    <property type="entry name" value="4-DEOXY-4-FORMAMIDO-L-ARABINOSE-PHOSPHOUNDECAPRENOL DEFORMYLASE ARND-RELATED"/>
    <property type="match status" value="1"/>
</dbReference>
<dbReference type="GO" id="GO:0016810">
    <property type="term" value="F:hydrolase activity, acting on carbon-nitrogen (but not peptide) bonds"/>
    <property type="evidence" value="ECO:0007669"/>
    <property type="project" value="InterPro"/>
</dbReference>
<dbReference type="GO" id="GO:0005975">
    <property type="term" value="P:carbohydrate metabolic process"/>
    <property type="evidence" value="ECO:0007669"/>
    <property type="project" value="InterPro"/>
</dbReference>
<name>A0A0F5HYW9_BACTR</name>
<feature type="domain" description="NodB homology" evidence="1">
    <location>
        <begin position="37"/>
        <end position="223"/>
    </location>
</feature>
<dbReference type="InterPro" id="IPR002509">
    <property type="entry name" value="NODB_dom"/>
</dbReference>
<dbReference type="RefSeq" id="WP_039230241.1">
    <property type="nucleotide sequence ID" value="NZ_JWIR02000037.1"/>
</dbReference>
<protein>
    <submittedName>
        <fullName evidence="2">Polysaccharide deacetylase</fullName>
    </submittedName>
</protein>
<dbReference type="CDD" id="cd10959">
    <property type="entry name" value="CE4_NodB_like_3"/>
    <property type="match status" value="1"/>
</dbReference>